<dbReference type="PANTHER" id="PTHR12561:SF3">
    <property type="entry name" value="LIPOYLTRANSFERASE 1, MITOCHONDRIAL"/>
    <property type="match status" value="1"/>
</dbReference>
<evidence type="ECO:0000256" key="4">
    <source>
        <dbReference type="ARBA" id="ARBA00015925"/>
    </source>
</evidence>
<evidence type="ECO:0000256" key="2">
    <source>
        <dbReference type="ARBA" id="ARBA00005085"/>
    </source>
</evidence>
<gene>
    <name evidence="6" type="ORF">IWQ62_000794</name>
</gene>
<dbReference type="SUPFAM" id="SSF55681">
    <property type="entry name" value="Class II aaRS and biotin synthetases"/>
    <property type="match status" value="1"/>
</dbReference>
<protein>
    <recommendedName>
        <fullName evidence="4">Putative lipoate-protein ligase A</fullName>
    </recommendedName>
</protein>
<proteinExistence type="inferred from homology"/>
<dbReference type="GO" id="GO:0005739">
    <property type="term" value="C:mitochondrion"/>
    <property type="evidence" value="ECO:0007669"/>
    <property type="project" value="TreeGrafter"/>
</dbReference>
<dbReference type="InterPro" id="IPR004143">
    <property type="entry name" value="BPL_LPL_catalytic"/>
</dbReference>
<dbReference type="Pfam" id="PF21948">
    <property type="entry name" value="LplA-B_cat"/>
    <property type="match status" value="1"/>
</dbReference>
<dbReference type="OrthoDB" id="201621at2759"/>
<evidence type="ECO:0000313" key="7">
    <source>
        <dbReference type="Proteomes" id="UP001150925"/>
    </source>
</evidence>
<evidence type="ECO:0000256" key="1">
    <source>
        <dbReference type="ARBA" id="ARBA00003253"/>
    </source>
</evidence>
<evidence type="ECO:0000259" key="5">
    <source>
        <dbReference type="PROSITE" id="PS51733"/>
    </source>
</evidence>
<dbReference type="GO" id="GO:0017118">
    <property type="term" value="F:lipoyltransferase activity"/>
    <property type="evidence" value="ECO:0007669"/>
    <property type="project" value="TreeGrafter"/>
</dbReference>
<comment type="caution">
    <text evidence="6">The sequence shown here is derived from an EMBL/GenBank/DDBJ whole genome shotgun (WGS) entry which is preliminary data.</text>
</comment>
<dbReference type="GO" id="GO:0009249">
    <property type="term" value="P:protein lipoylation"/>
    <property type="evidence" value="ECO:0007669"/>
    <property type="project" value="InterPro"/>
</dbReference>
<accession>A0A9W8AZC7</accession>
<dbReference type="EMBL" id="JANBPY010000086">
    <property type="protein sequence ID" value="KAJ1969182.1"/>
    <property type="molecule type" value="Genomic_DNA"/>
</dbReference>
<evidence type="ECO:0000313" key="6">
    <source>
        <dbReference type="EMBL" id="KAJ1969182.1"/>
    </source>
</evidence>
<reference evidence="6" key="1">
    <citation type="submission" date="2022-07" db="EMBL/GenBank/DDBJ databases">
        <title>Phylogenomic reconstructions and comparative analyses of Kickxellomycotina fungi.</title>
        <authorList>
            <person name="Reynolds N.K."/>
            <person name="Stajich J.E."/>
            <person name="Barry K."/>
            <person name="Grigoriev I.V."/>
            <person name="Crous P."/>
            <person name="Smith M.E."/>
        </authorList>
    </citation>
    <scope>NUCLEOTIDE SEQUENCE</scope>
    <source>
        <strain evidence="6">RSA 1196</strain>
    </source>
</reference>
<name>A0A9W8AZC7_9FUNG</name>
<feature type="domain" description="BPL/LPL catalytic" evidence="5">
    <location>
        <begin position="73"/>
        <end position="256"/>
    </location>
</feature>
<organism evidence="6 7">
    <name type="scientific">Dispira parvispora</name>
    <dbReference type="NCBI Taxonomy" id="1520584"/>
    <lineage>
        <taxon>Eukaryota</taxon>
        <taxon>Fungi</taxon>
        <taxon>Fungi incertae sedis</taxon>
        <taxon>Zoopagomycota</taxon>
        <taxon>Kickxellomycotina</taxon>
        <taxon>Dimargaritomycetes</taxon>
        <taxon>Dimargaritales</taxon>
        <taxon>Dimargaritaceae</taxon>
        <taxon>Dispira</taxon>
    </lineage>
</organism>
<dbReference type="CDD" id="cd16443">
    <property type="entry name" value="LplA"/>
    <property type="match status" value="1"/>
</dbReference>
<dbReference type="AlphaFoldDB" id="A0A9W8AZC7"/>
<dbReference type="Gene3D" id="3.30.930.10">
    <property type="entry name" value="Bira Bifunctional Protein, Domain 2"/>
    <property type="match status" value="1"/>
</dbReference>
<dbReference type="InterPro" id="IPR045864">
    <property type="entry name" value="aa-tRNA-synth_II/BPL/LPL"/>
</dbReference>
<comment type="similarity">
    <text evidence="3">Belongs to the LplA family.</text>
</comment>
<dbReference type="NCBIfam" id="TIGR00545">
    <property type="entry name" value="lipoyltrans"/>
    <property type="match status" value="1"/>
</dbReference>
<dbReference type="Gene3D" id="3.30.390.50">
    <property type="entry name" value="CO dehydrogenase flavoprotein, C-terminal domain"/>
    <property type="match status" value="1"/>
</dbReference>
<keyword evidence="7" id="KW-1185">Reference proteome</keyword>
<sequence>MSLAIRGSTARTLARWCHYSLVNRTSAGVPLTISRQYTTPLNQLTEPIQCYVSKSDDPFTNLAIEEWLLRHGDPHSYILYLWRNRPCVVIGRNQNPWKECNLDAMHQYGVDLVRRQSGGGTVYHDLGNSLYTIVMPRKKFVRRISAELVARALHMIDIPAQVNERNDIVIDNLKISGSAYKITGERAYHHGTMLIHSDLTTLSECLKNDKPHMISKGVESVRSPVTKLGEHSLTVDHDAFCQAVLYEFQRTFGLPGARPLDLVPIDNQTAASHPLISKYLASYRSWDWIYGQTPLFTNAWKPSYPWATLDISIASKHGRITQFEINSLPAGALPQNISQDLRDSILTHPYSTETIEQAFRTYRNLKQESMRDPVIIERIRQLELEVIRHL</sequence>
<evidence type="ECO:0000256" key="3">
    <source>
        <dbReference type="ARBA" id="ARBA00008242"/>
    </source>
</evidence>
<comment type="pathway">
    <text evidence="2">Protein modification; protein lipoylation via exogenous pathway; protein N(6)-(lipoyl)lysine from lipoate: step 2/2.</text>
</comment>
<dbReference type="PROSITE" id="PS51733">
    <property type="entry name" value="BPL_LPL_CATALYTIC"/>
    <property type="match status" value="1"/>
</dbReference>
<dbReference type="PANTHER" id="PTHR12561">
    <property type="entry name" value="LIPOATE-PROTEIN LIGASE"/>
    <property type="match status" value="1"/>
</dbReference>
<dbReference type="Proteomes" id="UP001150925">
    <property type="component" value="Unassembled WGS sequence"/>
</dbReference>
<comment type="function">
    <text evidence="1">Catalyzes both the ATP-dependent activation of exogenously supplied lipoate to lipoyl-AMP and the transfer of the activated lipoyl onto the lipoyl domains of lipoate-dependent enzymes.</text>
</comment>
<dbReference type="InterPro" id="IPR004562">
    <property type="entry name" value="LipoylTrfase_LipoateP_Ligase"/>
</dbReference>